<dbReference type="AlphaFoldDB" id="A0A2S2KT06"/>
<organism evidence="1 2">
    <name type="scientific">Nitrosopumilus zosterae</name>
    <dbReference type="NCBI Taxonomy" id="718286"/>
    <lineage>
        <taxon>Archaea</taxon>
        <taxon>Nitrososphaerota</taxon>
        <taxon>Nitrososphaeria</taxon>
        <taxon>Nitrosopumilales</taxon>
        <taxon>Nitrosopumilaceae</taxon>
        <taxon>Nitrosopumilus</taxon>
    </lineage>
</organism>
<reference evidence="1 2" key="1">
    <citation type="submission" date="2018-05" db="EMBL/GenBank/DDBJ databases">
        <title>genome sequencing of Nitrosopumilus sp. NM25.</title>
        <authorList>
            <person name="Mori K."/>
            <person name="Nakagawa T."/>
        </authorList>
    </citation>
    <scope>NUCLEOTIDE SEQUENCE [LARGE SCALE GENOMIC DNA]</scope>
    <source>
        <strain evidence="1 2">NM25</strain>
    </source>
</reference>
<dbReference type="RefSeq" id="WP_109877297.1">
    <property type="nucleotide sequence ID" value="NZ_AP026695.1"/>
</dbReference>
<evidence type="ECO:0008006" key="3">
    <source>
        <dbReference type="Google" id="ProtNLM"/>
    </source>
</evidence>
<keyword evidence="2" id="KW-1185">Reference proteome</keyword>
<name>A0A2S2KT06_9ARCH</name>
<evidence type="ECO:0000313" key="2">
    <source>
        <dbReference type="Proteomes" id="UP000245829"/>
    </source>
</evidence>
<accession>A0A2S2KT06</accession>
<dbReference type="GeneID" id="76208994"/>
<dbReference type="EMBL" id="BGKI01000007">
    <property type="protein sequence ID" value="GBH34711.1"/>
    <property type="molecule type" value="Genomic_DNA"/>
</dbReference>
<dbReference type="Proteomes" id="UP000245829">
    <property type="component" value="Unassembled WGS sequence"/>
</dbReference>
<comment type="caution">
    <text evidence="1">The sequence shown here is derived from an EMBL/GenBank/DDBJ whole genome shotgun (WGS) entry which is preliminary data.</text>
</comment>
<protein>
    <recommendedName>
        <fullName evidence="3">Type IV pilin</fullName>
    </recommendedName>
</protein>
<evidence type="ECO:0000313" key="1">
    <source>
        <dbReference type="EMBL" id="GBH34711.1"/>
    </source>
</evidence>
<sequence>MNSLPIIALIGVAILVTSTIGFGASLTNTPTFNLIGASDNNAVTTARGNITALVWTEEVSTEGVIETDEITFAVGNEDGTEAHDFQICAVIEGPIGTYSPAAGSPPACTTTGSVAAYANSTGHTIDFVTPVNVTSIVDISFSIEELDQE</sequence>
<gene>
    <name evidence="1" type="ORF">NZNM25_15020</name>
</gene>
<proteinExistence type="predicted"/>
<dbReference type="OrthoDB" id="4763at2157"/>